<protein>
    <recommendedName>
        <fullName evidence="2">Uncharacterized protein TP-0789 domain-containing protein</fullName>
    </recommendedName>
</protein>
<keyword evidence="1" id="KW-0732">Signal</keyword>
<feature type="chain" id="PRO_5009518540" description="Uncharacterized protein TP-0789 domain-containing protein" evidence="1">
    <location>
        <begin position="22"/>
        <end position="243"/>
    </location>
</feature>
<evidence type="ECO:0000313" key="3">
    <source>
        <dbReference type="EMBL" id="OGD76752.1"/>
    </source>
</evidence>
<dbReference type="CDD" id="cd16329">
    <property type="entry name" value="LolA_like"/>
    <property type="match status" value="1"/>
</dbReference>
<dbReference type="Gene3D" id="2.50.20.10">
    <property type="entry name" value="Lipoprotein localisation LolA/LolB/LppX"/>
    <property type="match status" value="1"/>
</dbReference>
<evidence type="ECO:0000313" key="4">
    <source>
        <dbReference type="Proteomes" id="UP000177187"/>
    </source>
</evidence>
<dbReference type="SUPFAM" id="SSF89392">
    <property type="entry name" value="Prokaryotic lipoproteins and lipoprotein localization factors"/>
    <property type="match status" value="1"/>
</dbReference>
<feature type="signal peptide" evidence="1">
    <location>
        <begin position="1"/>
        <end position="21"/>
    </location>
</feature>
<dbReference type="Pfam" id="PF17131">
    <property type="entry name" value="LolA_like"/>
    <property type="match status" value="1"/>
</dbReference>
<accession>A0A1F5FAY7</accession>
<feature type="domain" description="Uncharacterized protein TP-0789" evidence="2">
    <location>
        <begin position="67"/>
        <end position="243"/>
    </location>
</feature>
<organism evidence="3 4">
    <name type="scientific">Candidatus Coatesbacteria bacterium RBG_13_66_14</name>
    <dbReference type="NCBI Taxonomy" id="1817816"/>
    <lineage>
        <taxon>Bacteria</taxon>
        <taxon>Candidatus Coatesiibacteriota</taxon>
    </lineage>
</organism>
<dbReference type="STRING" id="1817816.A2Y64_00365"/>
<evidence type="ECO:0000259" key="2">
    <source>
        <dbReference type="Pfam" id="PF17131"/>
    </source>
</evidence>
<name>A0A1F5FAY7_9BACT</name>
<dbReference type="Proteomes" id="UP000177187">
    <property type="component" value="Unassembled WGS sequence"/>
</dbReference>
<reference evidence="3 4" key="1">
    <citation type="journal article" date="2016" name="Nat. Commun.">
        <title>Thousands of microbial genomes shed light on interconnected biogeochemical processes in an aquifer system.</title>
        <authorList>
            <person name="Anantharaman K."/>
            <person name="Brown C.T."/>
            <person name="Hug L.A."/>
            <person name="Sharon I."/>
            <person name="Castelle C.J."/>
            <person name="Probst A.J."/>
            <person name="Thomas B.C."/>
            <person name="Singh A."/>
            <person name="Wilkins M.J."/>
            <person name="Karaoz U."/>
            <person name="Brodie E.L."/>
            <person name="Williams K.H."/>
            <person name="Hubbard S.S."/>
            <person name="Banfield J.F."/>
        </authorList>
    </citation>
    <scope>NUCLEOTIDE SEQUENCE [LARGE SCALE GENOMIC DNA]</scope>
</reference>
<gene>
    <name evidence="3" type="ORF">A2Y64_00365</name>
</gene>
<evidence type="ECO:0000256" key="1">
    <source>
        <dbReference type="SAM" id="SignalP"/>
    </source>
</evidence>
<dbReference type="PROSITE" id="PS51257">
    <property type="entry name" value="PROKAR_LIPOPROTEIN"/>
    <property type="match status" value="1"/>
</dbReference>
<sequence>MSRLTSITLILVLGACAPTLAITAQGILDKISDTLTGAADMTAVYKITVTDADGASQTSTIKIWTLGDEKRMIKYTSPSSVKGIGFLVLGEDEMYFYSPSRADVRRIAGHARNEGFHNTDFSYADLASYDYAADYTAELVETTDAQYKLKLVPKSGADTGYSSLYMWVNRDTWVFDRIDFYDSSGLAKRITTGSVSVRDGYMTLGALLMVNQGTGHKTQITISSVEYDTGLESSFFSQRELKK</sequence>
<proteinExistence type="predicted"/>
<dbReference type="AlphaFoldDB" id="A0A1F5FAY7"/>
<comment type="caution">
    <text evidence="3">The sequence shown here is derived from an EMBL/GenBank/DDBJ whole genome shotgun (WGS) entry which is preliminary data.</text>
</comment>
<dbReference type="EMBL" id="MFAF01000068">
    <property type="protein sequence ID" value="OGD76752.1"/>
    <property type="molecule type" value="Genomic_DNA"/>
</dbReference>
<dbReference type="InterPro" id="IPR029046">
    <property type="entry name" value="LolA/LolB/LppX"/>
</dbReference>
<dbReference type="InterPro" id="IPR033399">
    <property type="entry name" value="TP_0789-like"/>
</dbReference>